<dbReference type="EMBL" id="JAVFKD010000015">
    <property type="protein sequence ID" value="KAK5989105.1"/>
    <property type="molecule type" value="Genomic_DNA"/>
</dbReference>
<protein>
    <submittedName>
        <fullName evidence="1">Uncharacterized protein</fullName>
    </submittedName>
</protein>
<evidence type="ECO:0000313" key="1">
    <source>
        <dbReference type="EMBL" id="KAK5989105.1"/>
    </source>
</evidence>
<proteinExistence type="predicted"/>
<keyword evidence="2" id="KW-1185">Reference proteome</keyword>
<organism evidence="1 2">
    <name type="scientific">Cladobotryum mycophilum</name>
    <dbReference type="NCBI Taxonomy" id="491253"/>
    <lineage>
        <taxon>Eukaryota</taxon>
        <taxon>Fungi</taxon>
        <taxon>Dikarya</taxon>
        <taxon>Ascomycota</taxon>
        <taxon>Pezizomycotina</taxon>
        <taxon>Sordariomycetes</taxon>
        <taxon>Hypocreomycetidae</taxon>
        <taxon>Hypocreales</taxon>
        <taxon>Hypocreaceae</taxon>
        <taxon>Cladobotryum</taxon>
    </lineage>
</organism>
<dbReference type="Proteomes" id="UP001338125">
    <property type="component" value="Unassembled WGS sequence"/>
</dbReference>
<reference evidence="1 2" key="1">
    <citation type="submission" date="2024-01" db="EMBL/GenBank/DDBJ databases">
        <title>Complete genome of Cladobotryum mycophilum ATHUM6906.</title>
        <authorList>
            <person name="Christinaki A.C."/>
            <person name="Myridakis A.I."/>
            <person name="Kouvelis V.N."/>
        </authorList>
    </citation>
    <scope>NUCLEOTIDE SEQUENCE [LARGE SCALE GENOMIC DNA]</scope>
    <source>
        <strain evidence="1 2">ATHUM6906</strain>
    </source>
</reference>
<sequence length="226" mass="25131">MPRTNASNQPRDSLGIITTSNRFQMFGNYLYRTLLGTEFKCLSRNSAATHLMLPDFDLPVPGTANFCVAPACPASPISSLPRILTESREGISHRSRVCYCSVALSQNLKQLWLFHRVAIEGAPSGERHCTGMIIEYKDGSLASVGVCRRGSDIVVQQVESPVAIYYRANGYNGGMIVDCVKDLPIDLSTEWESWVVVSLESPSEIRWWFNDMGTVRILLRPLQQSA</sequence>
<comment type="caution">
    <text evidence="1">The sequence shown here is derived from an EMBL/GenBank/DDBJ whole genome shotgun (WGS) entry which is preliminary data.</text>
</comment>
<accession>A0ABR0SBE3</accession>
<gene>
    <name evidence="1" type="ORF">PT974_10603</name>
</gene>
<evidence type="ECO:0000313" key="2">
    <source>
        <dbReference type="Proteomes" id="UP001338125"/>
    </source>
</evidence>
<name>A0ABR0SBE3_9HYPO</name>